<gene>
    <name evidence="1" type="ORF">DEM25_014145</name>
</gene>
<protein>
    <submittedName>
        <fullName evidence="1">NUDIX hydrolase</fullName>
    </submittedName>
</protein>
<name>A0A3A8A6B4_9HYPH</name>
<accession>A0A3A8A6B4</accession>
<dbReference type="GO" id="GO:0016787">
    <property type="term" value="F:hydrolase activity"/>
    <property type="evidence" value="ECO:0007669"/>
    <property type="project" value="UniProtKB-KW"/>
</dbReference>
<dbReference type="Gene3D" id="3.90.79.10">
    <property type="entry name" value="Nucleoside Triphosphate Pyrophosphohydrolase"/>
    <property type="match status" value="1"/>
</dbReference>
<dbReference type="InterPro" id="IPR015797">
    <property type="entry name" value="NUDIX_hydrolase-like_dom_sf"/>
</dbReference>
<dbReference type="OrthoDB" id="9806849at2"/>
<dbReference type="SUPFAM" id="SSF55811">
    <property type="entry name" value="Nudix"/>
    <property type="match status" value="1"/>
</dbReference>
<evidence type="ECO:0000313" key="2">
    <source>
        <dbReference type="Proteomes" id="UP000246132"/>
    </source>
</evidence>
<reference evidence="1 2" key="1">
    <citation type="journal article" date="2018" name="Int. J. Syst. Bacteriol.">
        <title>Oceaniradius stylonemae gen. nov., sp. nov., isolated from a red alga, Stylonema cornu-cervi.</title>
        <authorList>
            <person name="Jeong S."/>
        </authorList>
    </citation>
    <scope>NUCLEOTIDE SEQUENCE [LARGE SCALE GENOMIC DNA]</scope>
    <source>
        <strain evidence="1 2">StC1</strain>
    </source>
</reference>
<organism evidence="1 2">
    <name type="scientific">Oceaniradius stylonematis</name>
    <dbReference type="NCBI Taxonomy" id="2184161"/>
    <lineage>
        <taxon>Bacteria</taxon>
        <taxon>Pseudomonadati</taxon>
        <taxon>Pseudomonadota</taxon>
        <taxon>Alphaproteobacteria</taxon>
        <taxon>Hyphomicrobiales</taxon>
        <taxon>Ahrensiaceae</taxon>
        <taxon>Oceaniradius</taxon>
    </lineage>
</organism>
<keyword evidence="1" id="KW-0378">Hydrolase</keyword>
<keyword evidence="2" id="KW-1185">Reference proteome</keyword>
<dbReference type="EMBL" id="QFWV02000008">
    <property type="protein sequence ID" value="RKF05735.1"/>
    <property type="molecule type" value="Genomic_DNA"/>
</dbReference>
<evidence type="ECO:0000313" key="1">
    <source>
        <dbReference type="EMBL" id="RKF05735.1"/>
    </source>
</evidence>
<dbReference type="Proteomes" id="UP000246132">
    <property type="component" value="Unassembled WGS sequence"/>
</dbReference>
<dbReference type="AlphaFoldDB" id="A0A3A8A6B4"/>
<sequence length="234" mass="25753">MLVRLDSTQLTVTEAPLAFVERHADAIAAHWNRRVAAQPRLWNGPQFLFTDVRVHGGVLHGTAHRTDYAAFLFWRDHRRDGSAVHITGASLGVTTDGAIIAARMADHTANAGQIYFPAGSLDPGDVAGGRIDITGNIRRELAEETGLEPPLADFDPAMVAASIDHAWYVARRCRLALSFAECEARVRAHQAATGDDELAELIAIRSRDDTDRLRPYARALALWHFDDVERGEGR</sequence>
<comment type="caution">
    <text evidence="1">The sequence shown here is derived from an EMBL/GenBank/DDBJ whole genome shotgun (WGS) entry which is preliminary data.</text>
</comment>
<dbReference type="RefSeq" id="WP_109766365.1">
    <property type="nucleotide sequence ID" value="NZ_CP159474.1"/>
</dbReference>
<proteinExistence type="predicted"/>